<evidence type="ECO:0000256" key="2">
    <source>
        <dbReference type="ARBA" id="ARBA00022649"/>
    </source>
</evidence>
<dbReference type="GO" id="GO:0006351">
    <property type="term" value="P:DNA-templated transcription"/>
    <property type="evidence" value="ECO:0007669"/>
    <property type="project" value="TreeGrafter"/>
</dbReference>
<dbReference type="Gene3D" id="1.10.1220.10">
    <property type="entry name" value="Met repressor-like"/>
    <property type="match status" value="1"/>
</dbReference>
<reference evidence="3 4" key="1">
    <citation type="submission" date="2017-05" db="EMBL/GenBank/DDBJ databases">
        <title>Whole genome sequence of Pseudomonas putida isolate 1312 commercialized as a biostimulant.</title>
        <authorList>
            <person name="Crovadore J."/>
            <person name="Blanc P."/>
            <person name="Chablais R."/>
            <person name="Cochard B."/>
            <person name="Grizard D."/>
            <person name="Lefort F."/>
        </authorList>
    </citation>
    <scope>NUCLEOTIDE SEQUENCE [LARGE SCALE GENOMIC DNA]</scope>
    <source>
        <strain evidence="3 4">1312</strain>
    </source>
</reference>
<sequence>MASINIHIDDELKARAYEELERLGVTPSELMHQVLQYVAEQGKLPFGPARQAEEDEDLIATVNERLASPLRVKIQLDDL</sequence>
<dbReference type="InterPro" id="IPR007337">
    <property type="entry name" value="RelB/DinJ"/>
</dbReference>
<comment type="caution">
    <text evidence="3">The sequence shown here is derived from an EMBL/GenBank/DDBJ whole genome shotgun (WGS) entry which is preliminary data.</text>
</comment>
<dbReference type="NCBIfam" id="TIGR02384">
    <property type="entry name" value="RelB_DinJ"/>
    <property type="match status" value="1"/>
</dbReference>
<evidence type="ECO:0000313" key="4">
    <source>
        <dbReference type="Proteomes" id="UP000196082"/>
    </source>
</evidence>
<organism evidence="3 4">
    <name type="scientific">Pseudomonas putida</name>
    <name type="common">Arthrobacter siderocapsulatus</name>
    <dbReference type="NCBI Taxonomy" id="303"/>
    <lineage>
        <taxon>Bacteria</taxon>
        <taxon>Pseudomonadati</taxon>
        <taxon>Pseudomonadota</taxon>
        <taxon>Gammaproteobacteria</taxon>
        <taxon>Pseudomonadales</taxon>
        <taxon>Pseudomonadaceae</taxon>
        <taxon>Pseudomonas</taxon>
    </lineage>
</organism>
<dbReference type="Proteomes" id="UP000196082">
    <property type="component" value="Unassembled WGS sequence"/>
</dbReference>
<name>A0A1Y3L335_PSEPU</name>
<comment type="similarity">
    <text evidence="1">Belongs to the RelB/DinJ antitoxin family.</text>
</comment>
<dbReference type="InterPro" id="IPR013321">
    <property type="entry name" value="Arc_rbn_hlx_hlx"/>
</dbReference>
<dbReference type="PANTHER" id="PTHR38781:SF1">
    <property type="entry name" value="ANTITOXIN DINJ-RELATED"/>
    <property type="match status" value="1"/>
</dbReference>
<evidence type="ECO:0000256" key="1">
    <source>
        <dbReference type="ARBA" id="ARBA00010562"/>
    </source>
</evidence>
<dbReference type="EMBL" id="NFSB01000079">
    <property type="protein sequence ID" value="OUM31031.1"/>
    <property type="molecule type" value="Genomic_DNA"/>
</dbReference>
<proteinExistence type="inferred from homology"/>
<dbReference type="AlphaFoldDB" id="A0A1Y3L335"/>
<keyword evidence="2" id="KW-1277">Toxin-antitoxin system</keyword>
<accession>A0A1Y3L335</accession>
<evidence type="ECO:0000313" key="3">
    <source>
        <dbReference type="EMBL" id="OUM31031.1"/>
    </source>
</evidence>
<dbReference type="RefSeq" id="WP_086976823.1">
    <property type="nucleotide sequence ID" value="NZ_NFSB01000079.1"/>
</dbReference>
<gene>
    <name evidence="3" type="ORF">B8W72_16670</name>
</gene>
<dbReference type="PANTHER" id="PTHR38781">
    <property type="entry name" value="ANTITOXIN DINJ-RELATED"/>
    <property type="match status" value="1"/>
</dbReference>
<dbReference type="Pfam" id="PF04221">
    <property type="entry name" value="RelB"/>
    <property type="match status" value="1"/>
</dbReference>
<dbReference type="NCBIfam" id="NF008412">
    <property type="entry name" value="PRK11235.1"/>
    <property type="match status" value="1"/>
</dbReference>
<protein>
    <submittedName>
        <fullName evidence="3">Bifunctional antitoxin/transcriptional repressor RelB</fullName>
    </submittedName>
</protein>
<dbReference type="GO" id="GO:0006355">
    <property type="term" value="P:regulation of DNA-templated transcription"/>
    <property type="evidence" value="ECO:0007669"/>
    <property type="project" value="InterPro"/>
</dbReference>